<proteinExistence type="predicted"/>
<comment type="caution">
    <text evidence="4">The sequence shown here is derived from an EMBL/GenBank/DDBJ whole genome shotgun (WGS) entry which is preliminary data.</text>
</comment>
<feature type="compositionally biased region" description="Low complexity" evidence="2">
    <location>
        <begin position="32"/>
        <end position="59"/>
    </location>
</feature>
<dbReference type="EMBL" id="JBIMSO010000054">
    <property type="protein sequence ID" value="MFH5209590.1"/>
    <property type="molecule type" value="Genomic_DNA"/>
</dbReference>
<gene>
    <name evidence="4" type="ORF">ACHIPZ_15515</name>
</gene>
<feature type="chain" id="PRO_5045341102" evidence="3">
    <location>
        <begin position="26"/>
        <end position="238"/>
    </location>
</feature>
<reference evidence="4 5" key="1">
    <citation type="submission" date="2024-10" db="EMBL/GenBank/DDBJ databases">
        <authorList>
            <person name="Riesco R."/>
        </authorList>
    </citation>
    <scope>NUCLEOTIDE SEQUENCE [LARGE SCALE GENOMIC DNA]</scope>
    <source>
        <strain evidence="4 5">NCIMB 15449</strain>
    </source>
</reference>
<dbReference type="RefSeq" id="WP_395115333.1">
    <property type="nucleotide sequence ID" value="NZ_JBIMSO010000054.1"/>
</dbReference>
<evidence type="ECO:0000313" key="4">
    <source>
        <dbReference type="EMBL" id="MFH5209590.1"/>
    </source>
</evidence>
<feature type="region of interest" description="Disordered" evidence="2">
    <location>
        <begin position="25"/>
        <end position="67"/>
    </location>
</feature>
<evidence type="ECO:0000313" key="5">
    <source>
        <dbReference type="Proteomes" id="UP001609175"/>
    </source>
</evidence>
<dbReference type="Proteomes" id="UP001609175">
    <property type="component" value="Unassembled WGS sequence"/>
</dbReference>
<feature type="signal peptide" evidence="3">
    <location>
        <begin position="1"/>
        <end position="25"/>
    </location>
</feature>
<keyword evidence="4" id="KW-0449">Lipoprotein</keyword>
<keyword evidence="1 3" id="KW-0732">Signal</keyword>
<organism evidence="4 5">
    <name type="scientific">Antrihabitans spumae</name>
    <dbReference type="NCBI Taxonomy" id="3373370"/>
    <lineage>
        <taxon>Bacteria</taxon>
        <taxon>Bacillati</taxon>
        <taxon>Actinomycetota</taxon>
        <taxon>Actinomycetes</taxon>
        <taxon>Mycobacteriales</taxon>
        <taxon>Nocardiaceae</taxon>
        <taxon>Antrihabitans</taxon>
    </lineage>
</organism>
<name>A0ABW7JRJ1_9NOCA</name>
<protein>
    <submittedName>
        <fullName evidence="4">LpqN/LpqT family lipoprotein</fullName>
    </submittedName>
</protein>
<evidence type="ECO:0000256" key="2">
    <source>
        <dbReference type="SAM" id="MobiDB-lite"/>
    </source>
</evidence>
<dbReference type="Pfam" id="PF10738">
    <property type="entry name" value="Lpp-LpqN"/>
    <property type="match status" value="1"/>
</dbReference>
<dbReference type="InterPro" id="IPR019674">
    <property type="entry name" value="Lipoprotein_LpqN/LpqT-like"/>
</dbReference>
<evidence type="ECO:0000256" key="3">
    <source>
        <dbReference type="SAM" id="SignalP"/>
    </source>
</evidence>
<dbReference type="Gene3D" id="3.40.1000.10">
    <property type="entry name" value="Mog1/PsbP, alpha/beta/alpha sandwich"/>
    <property type="match status" value="1"/>
</dbReference>
<evidence type="ECO:0000256" key="1">
    <source>
        <dbReference type="ARBA" id="ARBA00022729"/>
    </source>
</evidence>
<accession>A0ABW7JRJ1</accession>
<sequence length="238" mass="24655">MKKLLLKLPVAVVAASCVLALPACGSGDSDRSSSATSSKATTSAAATSSGKAESTTKAKPTSTEGANETIADYIAQNGITETPVKPDDPNAPTIDLPFPAGWENAGANTPEWAYAAIVYSGADAGNYQPSIIALLSKLEGNVDQEKLIEYASGELKNLPDYTEVQPETKSTFSGFPSLAVAGTYTQGGQEILVAQKTVVIEGKDGIYVLQLNLDATPDQAEIVNAAAEEINTKTTITP</sequence>